<dbReference type="Gene3D" id="3.30.40.10">
    <property type="entry name" value="Zinc/RING finger domain, C3HC4 (zinc finger)"/>
    <property type="match status" value="1"/>
</dbReference>
<dbReference type="Pfam" id="PF12906">
    <property type="entry name" value="RINGv"/>
    <property type="match status" value="1"/>
</dbReference>
<dbReference type="EMBL" id="JABWDY010037623">
    <property type="protein sequence ID" value="KAF5180320.1"/>
    <property type="molecule type" value="Genomic_DNA"/>
</dbReference>
<evidence type="ECO:0000256" key="3">
    <source>
        <dbReference type="ARBA" id="ARBA00022833"/>
    </source>
</evidence>
<name>A0A7J6V807_THATH</name>
<evidence type="ECO:0000256" key="2">
    <source>
        <dbReference type="ARBA" id="ARBA00022771"/>
    </source>
</evidence>
<dbReference type="InterPro" id="IPR022143">
    <property type="entry name" value="DUF3675"/>
</dbReference>
<evidence type="ECO:0000256" key="4">
    <source>
        <dbReference type="SAM" id="Phobius"/>
    </source>
</evidence>
<dbReference type="GO" id="GO:0008270">
    <property type="term" value="F:zinc ion binding"/>
    <property type="evidence" value="ECO:0007669"/>
    <property type="project" value="UniProtKB-KW"/>
</dbReference>
<keyword evidence="4" id="KW-0472">Membrane</keyword>
<reference evidence="6 7" key="1">
    <citation type="submission" date="2020-06" db="EMBL/GenBank/DDBJ databases">
        <title>Transcriptomic and genomic resources for Thalictrum thalictroides and T. hernandezii: Facilitating candidate gene discovery in an emerging model plant lineage.</title>
        <authorList>
            <person name="Arias T."/>
            <person name="Riano-Pachon D.M."/>
            <person name="Di Stilio V.S."/>
        </authorList>
    </citation>
    <scope>NUCLEOTIDE SEQUENCE [LARGE SCALE GENOMIC DNA]</scope>
    <source>
        <strain evidence="7">cv. WT478/WT964</strain>
        <tissue evidence="6">Leaves</tissue>
    </source>
</reference>
<keyword evidence="3" id="KW-0862">Zinc</keyword>
<keyword evidence="4" id="KW-1133">Transmembrane helix</keyword>
<dbReference type="SUPFAM" id="SSF57850">
    <property type="entry name" value="RING/U-box"/>
    <property type="match status" value="1"/>
</dbReference>
<keyword evidence="1" id="KW-0479">Metal-binding</keyword>
<sequence length="311" mass="34894">MSDHVVLYVDHLNSSSTIPTVRGIETSACGSSTLISNARISEEHEKSDEELPLIQAVLECRICQEEDHLQNLESPCGCSGSLKYAHRKCIQRWCDEKRDTTCEICHQTYQPGYTAPLPSWPSRPDDTSIDISGRWVISGPPVHLRDPHLFTMAATESHLLDTQYDEFVAAEHRLMETGYGDLAAAERRVLETEYDEYGTNASGSAFCRVATLTLLALFLLRHSLETNSGTDEDDDDISIFLSIFLLRALGFLLPCYIMAWAINVLQRRREREEEARFAASEVALVLQSVQERGLQLTFVPGPAVNHSEPHQ</sequence>
<dbReference type="InterPro" id="IPR011016">
    <property type="entry name" value="Znf_RING-CH"/>
</dbReference>
<dbReference type="AlphaFoldDB" id="A0A7J6V807"/>
<keyword evidence="7" id="KW-1185">Reference proteome</keyword>
<evidence type="ECO:0000313" key="6">
    <source>
        <dbReference type="EMBL" id="KAF5180320.1"/>
    </source>
</evidence>
<dbReference type="PANTHER" id="PTHR23012">
    <property type="entry name" value="RING/FYVE/PHD ZINC FINGER DOMAIN-CONTAINING"/>
    <property type="match status" value="1"/>
</dbReference>
<comment type="caution">
    <text evidence="6">The sequence shown here is derived from an EMBL/GenBank/DDBJ whole genome shotgun (WGS) entry which is preliminary data.</text>
</comment>
<dbReference type="CDD" id="cd16495">
    <property type="entry name" value="RING_CH-C4HC3_MARCH"/>
    <property type="match status" value="1"/>
</dbReference>
<keyword evidence="2" id="KW-0863">Zinc-finger</keyword>
<dbReference type="PANTHER" id="PTHR23012:SF215">
    <property type="entry name" value="RING_FYVE_PHD ZINC FINGER SUPERFAMILY PROTEIN"/>
    <property type="match status" value="1"/>
</dbReference>
<feature type="domain" description="RING-CH-type" evidence="5">
    <location>
        <begin position="52"/>
        <end position="112"/>
    </location>
</feature>
<dbReference type="GO" id="GO:0004842">
    <property type="term" value="F:ubiquitin-protein transferase activity"/>
    <property type="evidence" value="ECO:0007669"/>
    <property type="project" value="TreeGrafter"/>
</dbReference>
<dbReference type="GO" id="GO:0016567">
    <property type="term" value="P:protein ubiquitination"/>
    <property type="evidence" value="ECO:0007669"/>
    <property type="project" value="TreeGrafter"/>
</dbReference>
<dbReference type="InterPro" id="IPR033275">
    <property type="entry name" value="MARCH-like"/>
</dbReference>
<evidence type="ECO:0000259" key="5">
    <source>
        <dbReference type="PROSITE" id="PS51292"/>
    </source>
</evidence>
<evidence type="ECO:0000313" key="7">
    <source>
        <dbReference type="Proteomes" id="UP000554482"/>
    </source>
</evidence>
<gene>
    <name evidence="6" type="ORF">FRX31_030095</name>
</gene>
<protein>
    <submittedName>
        <fullName evidence="6">RING/FYVE/PHD zinc finger superfamily protein</fullName>
    </submittedName>
</protein>
<keyword evidence="4" id="KW-0812">Transmembrane</keyword>
<feature type="transmembrane region" description="Helical" evidence="4">
    <location>
        <begin position="239"/>
        <end position="262"/>
    </location>
</feature>
<dbReference type="Proteomes" id="UP000554482">
    <property type="component" value="Unassembled WGS sequence"/>
</dbReference>
<dbReference type="PROSITE" id="PS51292">
    <property type="entry name" value="ZF_RING_CH"/>
    <property type="match status" value="1"/>
</dbReference>
<evidence type="ECO:0000256" key="1">
    <source>
        <dbReference type="ARBA" id="ARBA00022723"/>
    </source>
</evidence>
<accession>A0A7J6V807</accession>
<dbReference type="Pfam" id="PF12428">
    <property type="entry name" value="DUF3675"/>
    <property type="match status" value="2"/>
</dbReference>
<organism evidence="6 7">
    <name type="scientific">Thalictrum thalictroides</name>
    <name type="common">Rue-anemone</name>
    <name type="synonym">Anemone thalictroides</name>
    <dbReference type="NCBI Taxonomy" id="46969"/>
    <lineage>
        <taxon>Eukaryota</taxon>
        <taxon>Viridiplantae</taxon>
        <taxon>Streptophyta</taxon>
        <taxon>Embryophyta</taxon>
        <taxon>Tracheophyta</taxon>
        <taxon>Spermatophyta</taxon>
        <taxon>Magnoliopsida</taxon>
        <taxon>Ranunculales</taxon>
        <taxon>Ranunculaceae</taxon>
        <taxon>Thalictroideae</taxon>
        <taxon>Thalictrum</taxon>
    </lineage>
</organism>
<proteinExistence type="predicted"/>
<dbReference type="InterPro" id="IPR013083">
    <property type="entry name" value="Znf_RING/FYVE/PHD"/>
</dbReference>
<dbReference type="SMART" id="SM00744">
    <property type="entry name" value="RINGv"/>
    <property type="match status" value="1"/>
</dbReference>
<dbReference type="GO" id="GO:0016020">
    <property type="term" value="C:membrane"/>
    <property type="evidence" value="ECO:0007669"/>
    <property type="project" value="TreeGrafter"/>
</dbReference>
<dbReference type="OrthoDB" id="264354at2759"/>